<evidence type="ECO:0000256" key="5">
    <source>
        <dbReference type="HAMAP-Rule" id="MF_00514"/>
    </source>
</evidence>
<keyword evidence="2 5" id="KW-0689">Ribosomal protein</keyword>
<dbReference type="EMBL" id="KY709210">
    <property type="protein sequence ID" value="ARO90904.1"/>
    <property type="molecule type" value="Genomic_DNA"/>
</dbReference>
<keyword evidence="6" id="KW-0934">Plastid</keyword>
<dbReference type="InterPro" id="IPR037229">
    <property type="entry name" value="Ribosomal_bL35_sf"/>
</dbReference>
<dbReference type="InterPro" id="IPR018265">
    <property type="entry name" value="Ribosomal_bL35_CS"/>
</dbReference>
<dbReference type="SUPFAM" id="SSF143034">
    <property type="entry name" value="L35p-like"/>
    <property type="match status" value="1"/>
</dbReference>
<keyword evidence="3 5" id="KW-0687">Ribonucleoprotein</keyword>
<dbReference type="AlphaFoldDB" id="A0A1X9PTS1"/>
<dbReference type="InterPro" id="IPR001706">
    <property type="entry name" value="Ribosomal_bL35"/>
</dbReference>
<dbReference type="PANTHER" id="PTHR33343">
    <property type="entry name" value="54S RIBOSOMAL PROTEIN BL35M"/>
    <property type="match status" value="1"/>
</dbReference>
<comment type="subcellular location">
    <subcellularLocation>
        <location evidence="5">Plastid</location>
        <location evidence="5">Chloroplast</location>
    </subcellularLocation>
</comment>
<evidence type="ECO:0000256" key="2">
    <source>
        <dbReference type="ARBA" id="ARBA00022980"/>
    </source>
</evidence>
<dbReference type="PROSITE" id="PS00936">
    <property type="entry name" value="RIBOSOMAL_L35"/>
    <property type="match status" value="1"/>
</dbReference>
<dbReference type="InterPro" id="IPR021137">
    <property type="entry name" value="Ribosomal_bL35-like"/>
</dbReference>
<dbReference type="Pfam" id="PF01632">
    <property type="entry name" value="Ribosomal_L35p"/>
    <property type="match status" value="1"/>
</dbReference>
<reference evidence="6" key="1">
    <citation type="submission" date="2017-03" db="EMBL/GenBank/DDBJ databases">
        <title>The new red algal subphylum Proteorhodophytina comprises the largest and most divergent plastid genomes known.</title>
        <authorList>
            <person name="Munoz-Gomez S.A."/>
            <person name="Mejia-Franco F.G."/>
            <person name="Durnin K."/>
            <person name="Morgan C."/>
            <person name="Grisdale C.J."/>
            <person name="Archibald J.M."/>
            <person name="Slamovits C.H."/>
        </authorList>
    </citation>
    <scope>NUCLEOTIDE SEQUENCE</scope>
    <source>
        <strain evidence="6">NIES-2662</strain>
    </source>
</reference>
<dbReference type="PRINTS" id="PR00064">
    <property type="entry name" value="RIBOSOMALL35"/>
</dbReference>
<dbReference type="NCBIfam" id="TIGR00001">
    <property type="entry name" value="rpmI_bact"/>
    <property type="match status" value="1"/>
</dbReference>
<proteinExistence type="inferred from homology"/>
<gene>
    <name evidence="5 6" type="primary">rpl35</name>
</gene>
<accession>A0A1X9PTS1</accession>
<dbReference type="GO" id="GO:0003735">
    <property type="term" value="F:structural constituent of ribosome"/>
    <property type="evidence" value="ECO:0007669"/>
    <property type="project" value="InterPro"/>
</dbReference>
<evidence type="ECO:0000256" key="3">
    <source>
        <dbReference type="ARBA" id="ARBA00023274"/>
    </source>
</evidence>
<dbReference type="GO" id="GO:0015934">
    <property type="term" value="C:large ribosomal subunit"/>
    <property type="evidence" value="ECO:0007669"/>
    <property type="project" value="TreeGrafter"/>
</dbReference>
<dbReference type="HAMAP" id="MF_00514">
    <property type="entry name" value="Ribosomal_bL35"/>
    <property type="match status" value="1"/>
</dbReference>
<keyword evidence="6" id="KW-0150">Chloroplast</keyword>
<name>A0A1X9PTS1_9RHOD</name>
<evidence type="ECO:0000256" key="4">
    <source>
        <dbReference type="ARBA" id="ARBA00072523"/>
    </source>
</evidence>
<dbReference type="GO" id="GO:0006412">
    <property type="term" value="P:translation"/>
    <property type="evidence" value="ECO:0007669"/>
    <property type="project" value="UniProtKB-UniRule"/>
</dbReference>
<dbReference type="Gene3D" id="4.10.410.60">
    <property type="match status" value="1"/>
</dbReference>
<dbReference type="PANTHER" id="PTHR33343:SF1">
    <property type="entry name" value="LARGE RIBOSOMAL SUBUNIT PROTEIN BL35M"/>
    <property type="match status" value="1"/>
</dbReference>
<dbReference type="GO" id="GO:0009507">
    <property type="term" value="C:chloroplast"/>
    <property type="evidence" value="ECO:0007669"/>
    <property type="project" value="UniProtKB-SubCell"/>
</dbReference>
<protein>
    <recommendedName>
        <fullName evidence="4 5">Large ribosomal subunit protein bL35c</fullName>
    </recommendedName>
</protein>
<evidence type="ECO:0000256" key="1">
    <source>
        <dbReference type="ARBA" id="ARBA00006598"/>
    </source>
</evidence>
<sequence>MSKLKTRRALLKRFKITSSGKILRRQAFKSHLLSKKSAKRKKHLSKVSQVFEGETSSILFHLKK</sequence>
<geneLocation type="chloroplast" evidence="6"/>
<evidence type="ECO:0000313" key="6">
    <source>
        <dbReference type="EMBL" id="ARO90904.1"/>
    </source>
</evidence>
<comment type="similarity">
    <text evidence="1 5">Belongs to the bacterial ribosomal protein bL35 family.</text>
</comment>
<dbReference type="FunFam" id="4.10.410.60:FF:000001">
    <property type="entry name" value="50S ribosomal protein L35"/>
    <property type="match status" value="1"/>
</dbReference>
<organism evidence="6">
    <name type="scientific">Corynoplastis japonica</name>
    <dbReference type="NCBI Taxonomy" id="700918"/>
    <lineage>
        <taxon>Eukaryota</taxon>
        <taxon>Rhodophyta</taxon>
        <taxon>Rhodellophyceae</taxon>
        <taxon>Rhodellales</taxon>
        <taxon>Rhodellaceae</taxon>
        <taxon>Corynoplastis</taxon>
    </lineage>
</organism>